<evidence type="ECO:0000256" key="4">
    <source>
        <dbReference type="ARBA" id="ARBA00023157"/>
    </source>
</evidence>
<evidence type="ECO:0000256" key="3">
    <source>
        <dbReference type="ARBA" id="ARBA00023002"/>
    </source>
</evidence>
<accession>A0ABV9DW88</accession>
<evidence type="ECO:0000313" key="8">
    <source>
        <dbReference type="EMBL" id="MFC4561868.1"/>
    </source>
</evidence>
<keyword evidence="5" id="KW-0676">Redox-active center</keyword>
<feature type="chain" id="PRO_5045652904" evidence="6">
    <location>
        <begin position="27"/>
        <end position="224"/>
    </location>
</feature>
<keyword evidence="9" id="KW-1185">Reference proteome</keyword>
<evidence type="ECO:0000256" key="2">
    <source>
        <dbReference type="ARBA" id="ARBA00022729"/>
    </source>
</evidence>
<dbReference type="InterPro" id="IPR013766">
    <property type="entry name" value="Thioredoxin_domain"/>
</dbReference>
<name>A0ABV9DW88_9ACTN</name>
<dbReference type="PROSITE" id="PS51352">
    <property type="entry name" value="THIOREDOXIN_2"/>
    <property type="match status" value="1"/>
</dbReference>
<dbReference type="Proteomes" id="UP001595923">
    <property type="component" value="Unassembled WGS sequence"/>
</dbReference>
<dbReference type="Pfam" id="PF13462">
    <property type="entry name" value="Thioredoxin_4"/>
    <property type="match status" value="1"/>
</dbReference>
<evidence type="ECO:0000256" key="1">
    <source>
        <dbReference type="ARBA" id="ARBA00005791"/>
    </source>
</evidence>
<gene>
    <name evidence="8" type="ORF">ACFO4E_08355</name>
</gene>
<feature type="domain" description="Thioredoxin" evidence="7">
    <location>
        <begin position="40"/>
        <end position="224"/>
    </location>
</feature>
<feature type="signal peptide" evidence="6">
    <location>
        <begin position="1"/>
        <end position="26"/>
    </location>
</feature>
<dbReference type="EMBL" id="JBHSFQ010000005">
    <property type="protein sequence ID" value="MFC4561868.1"/>
    <property type="molecule type" value="Genomic_DNA"/>
</dbReference>
<keyword evidence="3" id="KW-0560">Oxidoreductase</keyword>
<comment type="similarity">
    <text evidence="1">Belongs to the thioredoxin family. DsbA subfamily.</text>
</comment>
<keyword evidence="4" id="KW-1015">Disulfide bond</keyword>
<dbReference type="Gene3D" id="3.40.30.10">
    <property type="entry name" value="Glutaredoxin"/>
    <property type="match status" value="1"/>
</dbReference>
<keyword evidence="2 6" id="KW-0732">Signal</keyword>
<comment type="caution">
    <text evidence="8">The sequence shown here is derived from an EMBL/GenBank/DDBJ whole genome shotgun (WGS) entry which is preliminary data.</text>
</comment>
<proteinExistence type="inferred from homology"/>
<dbReference type="SUPFAM" id="SSF52833">
    <property type="entry name" value="Thioredoxin-like"/>
    <property type="match status" value="1"/>
</dbReference>
<sequence>MSKNLVITLALIAASALALGAFVVVAGGSAPSEGAAESAASPSAPAPEDLLVREDSHYLAEAPGAEVTVVEFLDFECEACRAQFPIMERLREDYDGRINLVIRYFPMPGHTNSETAATAVEAAARQGELEEMYIKMYETQEEWGESGESKAGEFEGFAEELGLDTERFAEDAADPATLDRVRADFDDGLALGVQGTPTIFVNGRQTDPMPSYGTLSAMIDRELS</sequence>
<dbReference type="RefSeq" id="WP_378572542.1">
    <property type="nucleotide sequence ID" value="NZ_JBHSFQ010000005.1"/>
</dbReference>
<evidence type="ECO:0000256" key="5">
    <source>
        <dbReference type="ARBA" id="ARBA00023284"/>
    </source>
</evidence>
<reference evidence="9" key="1">
    <citation type="journal article" date="2019" name="Int. J. Syst. Evol. Microbiol.">
        <title>The Global Catalogue of Microorganisms (GCM) 10K type strain sequencing project: providing services to taxonomists for standard genome sequencing and annotation.</title>
        <authorList>
            <consortium name="The Broad Institute Genomics Platform"/>
            <consortium name="The Broad Institute Genome Sequencing Center for Infectious Disease"/>
            <person name="Wu L."/>
            <person name="Ma J."/>
        </authorList>
    </citation>
    <scope>NUCLEOTIDE SEQUENCE [LARGE SCALE GENOMIC DNA]</scope>
    <source>
        <strain evidence="9">XZYJ18</strain>
    </source>
</reference>
<evidence type="ECO:0000256" key="6">
    <source>
        <dbReference type="SAM" id="SignalP"/>
    </source>
</evidence>
<evidence type="ECO:0000259" key="7">
    <source>
        <dbReference type="PROSITE" id="PS51352"/>
    </source>
</evidence>
<organism evidence="8 9">
    <name type="scientific">Nocardiopsis mangrovi</name>
    <dbReference type="NCBI Taxonomy" id="1179818"/>
    <lineage>
        <taxon>Bacteria</taxon>
        <taxon>Bacillati</taxon>
        <taxon>Actinomycetota</taxon>
        <taxon>Actinomycetes</taxon>
        <taxon>Streptosporangiales</taxon>
        <taxon>Nocardiopsidaceae</taxon>
        <taxon>Nocardiopsis</taxon>
    </lineage>
</organism>
<evidence type="ECO:0000313" key="9">
    <source>
        <dbReference type="Proteomes" id="UP001595923"/>
    </source>
</evidence>
<protein>
    <submittedName>
        <fullName evidence="8">DsbA family protein</fullName>
    </submittedName>
</protein>
<dbReference type="InterPro" id="IPR036249">
    <property type="entry name" value="Thioredoxin-like_sf"/>
</dbReference>
<dbReference type="InterPro" id="IPR012336">
    <property type="entry name" value="Thioredoxin-like_fold"/>
</dbReference>
<dbReference type="PANTHER" id="PTHR13887">
    <property type="entry name" value="GLUTATHIONE S-TRANSFERASE KAPPA"/>
    <property type="match status" value="1"/>
</dbReference>
<dbReference type="PANTHER" id="PTHR13887:SF14">
    <property type="entry name" value="DISULFIDE BOND FORMATION PROTEIN D"/>
    <property type="match status" value="1"/>
</dbReference>